<organism evidence="1 2">
    <name type="scientific">Rhododendron williamsianum</name>
    <dbReference type="NCBI Taxonomy" id="262921"/>
    <lineage>
        <taxon>Eukaryota</taxon>
        <taxon>Viridiplantae</taxon>
        <taxon>Streptophyta</taxon>
        <taxon>Embryophyta</taxon>
        <taxon>Tracheophyta</taxon>
        <taxon>Spermatophyta</taxon>
        <taxon>Magnoliopsida</taxon>
        <taxon>eudicotyledons</taxon>
        <taxon>Gunneridae</taxon>
        <taxon>Pentapetalae</taxon>
        <taxon>asterids</taxon>
        <taxon>Ericales</taxon>
        <taxon>Ericaceae</taxon>
        <taxon>Ericoideae</taxon>
        <taxon>Rhodoreae</taxon>
        <taxon>Rhododendron</taxon>
    </lineage>
</organism>
<proteinExistence type="predicted"/>
<accession>A0A6A4M607</accession>
<dbReference type="Proteomes" id="UP000428333">
    <property type="component" value="Linkage Group LG01"/>
</dbReference>
<protein>
    <submittedName>
        <fullName evidence="1">Uncharacterized protein</fullName>
    </submittedName>
</protein>
<evidence type="ECO:0000313" key="1">
    <source>
        <dbReference type="EMBL" id="KAE9466773.1"/>
    </source>
</evidence>
<sequence length="161" mass="17373">MDNVVAERESVRELEKLGINLMDNAAAKASYMDIAKSRPLCGTSAVCCGNSDRLSSGWGERIASFRTKRVDFLTDERKRGEGKKLLLRCCCGGGGGGGGGGGMVFLAEENEKFVKMMREAQPYFLAHRGCTFVVLLSAEVIDSSLMESILEVIISLPPSLS</sequence>
<comment type="caution">
    <text evidence="1">The sequence shown here is derived from an EMBL/GenBank/DDBJ whole genome shotgun (WGS) entry which is preliminary data.</text>
</comment>
<dbReference type="EMBL" id="QEFC01000076">
    <property type="protein sequence ID" value="KAE9466773.1"/>
    <property type="molecule type" value="Genomic_DNA"/>
</dbReference>
<evidence type="ECO:0000313" key="2">
    <source>
        <dbReference type="Proteomes" id="UP000428333"/>
    </source>
</evidence>
<name>A0A6A4M607_9ERIC</name>
<dbReference type="OrthoDB" id="1002190at2759"/>
<dbReference type="AlphaFoldDB" id="A0A6A4M607"/>
<feature type="non-terminal residue" evidence="1">
    <location>
        <position position="1"/>
    </location>
</feature>
<gene>
    <name evidence="1" type="ORF">C3L33_01313</name>
</gene>
<keyword evidence="2" id="KW-1185">Reference proteome</keyword>
<reference evidence="1 2" key="1">
    <citation type="journal article" date="2019" name="Genome Biol. Evol.">
        <title>The Rhododendron genome and chromosomal organization provide insight into shared whole-genome duplications across the heath family (Ericaceae).</title>
        <authorList>
            <person name="Soza V.L."/>
            <person name="Lindsley D."/>
            <person name="Waalkes A."/>
            <person name="Ramage E."/>
            <person name="Patwardhan R.P."/>
            <person name="Burton J.N."/>
            <person name="Adey A."/>
            <person name="Kumar A."/>
            <person name="Qiu R."/>
            <person name="Shendure J."/>
            <person name="Hall B."/>
        </authorList>
    </citation>
    <scope>NUCLEOTIDE SEQUENCE [LARGE SCALE GENOMIC DNA]</scope>
    <source>
        <strain evidence="1">RSF 1966-606</strain>
    </source>
</reference>